<dbReference type="Proteomes" id="UP000032809">
    <property type="component" value="Chromosome I"/>
</dbReference>
<feature type="transmembrane region" description="Helical" evidence="7">
    <location>
        <begin position="21"/>
        <end position="41"/>
    </location>
</feature>
<sequence length="462" mass="51054">MKSKEKTNNKIDILNDPIWKSLFSLAWPLILTNMMQALYNITDAYFLGKLGPLELSVPTVVWPLIYVFVSLATGFSYAGTSLVAQYTGYGDKRKAEKSAAQTILAMLALSFAIMIIFLIFTKPLLSGLLKLEGSLFELSSVYVKLIAIGMPFSFLMQTISGIFRGWGNSIISLKFNGISVILNVILDPIFIFTFDLGVYGAALATMLAQAIMSVLFFIVLIRGKTGFKLHFKDFVPDKHIIKKVFSVGLPASIGESFTAIGFAIIMSVIAQFGEVVISGYGIGNRMNNLITMFSGGMALATATMVGQFVGANKQDKAVETVKKASIASFTIVFITSMLMFVYGHNITQFFINDPEVIKVGEEFFRYVSFSLPFFSLVSIFLGALRGTGHTTQSTIVDIIRLWGIRVPLVIYFSETHGYIGVFIAMIISNFSAMVLGLLFLIFGKWKEPVIEERLKLKEDQDS</sequence>
<dbReference type="GO" id="GO:0005886">
    <property type="term" value="C:plasma membrane"/>
    <property type="evidence" value="ECO:0007669"/>
    <property type="project" value="UniProtKB-SubCell"/>
</dbReference>
<dbReference type="EMBL" id="LN824141">
    <property type="protein sequence ID" value="CEP78082.1"/>
    <property type="molecule type" value="Genomic_DNA"/>
</dbReference>
<evidence type="ECO:0000256" key="2">
    <source>
        <dbReference type="ARBA" id="ARBA00022448"/>
    </source>
</evidence>
<evidence type="ECO:0000256" key="7">
    <source>
        <dbReference type="SAM" id="Phobius"/>
    </source>
</evidence>
<feature type="transmembrane region" description="Helical" evidence="7">
    <location>
        <begin position="200"/>
        <end position="223"/>
    </location>
</feature>
<evidence type="ECO:0000256" key="3">
    <source>
        <dbReference type="ARBA" id="ARBA00022475"/>
    </source>
</evidence>
<feature type="transmembrane region" description="Helical" evidence="7">
    <location>
        <begin position="324"/>
        <end position="343"/>
    </location>
</feature>
<keyword evidence="5 7" id="KW-1133">Transmembrane helix</keyword>
<feature type="transmembrane region" description="Helical" evidence="7">
    <location>
        <begin position="363"/>
        <end position="383"/>
    </location>
</feature>
<dbReference type="GO" id="GO:0042910">
    <property type="term" value="F:xenobiotic transmembrane transporter activity"/>
    <property type="evidence" value="ECO:0007669"/>
    <property type="project" value="InterPro"/>
</dbReference>
<keyword evidence="6 7" id="KW-0472">Membrane</keyword>
<dbReference type="CDD" id="cd13142">
    <property type="entry name" value="MATE_like_12"/>
    <property type="match status" value="1"/>
</dbReference>
<name>A0A0C7NQA6_DEFTU</name>
<dbReference type="InterPro" id="IPR052031">
    <property type="entry name" value="Membrane_Transporter-Flippase"/>
</dbReference>
<dbReference type="RefSeq" id="WP_045087603.1">
    <property type="nucleotide sequence ID" value="NZ_LN824141.1"/>
</dbReference>
<dbReference type="HOGENOM" id="CLU_012893_5_3_0"/>
<keyword evidence="2" id="KW-0813">Transport</keyword>
<keyword evidence="9" id="KW-1185">Reference proteome</keyword>
<dbReference type="InterPro" id="IPR002528">
    <property type="entry name" value="MATE_fam"/>
</dbReference>
<evidence type="ECO:0000256" key="1">
    <source>
        <dbReference type="ARBA" id="ARBA00004651"/>
    </source>
</evidence>
<feature type="transmembrane region" description="Helical" evidence="7">
    <location>
        <begin position="244"/>
        <end position="269"/>
    </location>
</feature>
<feature type="transmembrane region" description="Helical" evidence="7">
    <location>
        <begin position="61"/>
        <end position="83"/>
    </location>
</feature>
<feature type="transmembrane region" description="Helical" evidence="7">
    <location>
        <begin position="289"/>
        <end position="312"/>
    </location>
</feature>
<feature type="transmembrane region" description="Helical" evidence="7">
    <location>
        <begin position="103"/>
        <end position="121"/>
    </location>
</feature>
<dbReference type="PANTHER" id="PTHR43549">
    <property type="entry name" value="MULTIDRUG RESISTANCE PROTEIN YPNP-RELATED"/>
    <property type="match status" value="1"/>
</dbReference>
<comment type="subcellular location">
    <subcellularLocation>
        <location evidence="1">Cell membrane</location>
        <topology evidence="1">Multi-pass membrane protein</topology>
    </subcellularLocation>
</comment>
<evidence type="ECO:0000313" key="9">
    <source>
        <dbReference type="Proteomes" id="UP000032809"/>
    </source>
</evidence>
<feature type="transmembrane region" description="Helical" evidence="7">
    <location>
        <begin position="175"/>
        <end position="194"/>
    </location>
</feature>
<dbReference type="GO" id="GO:0015297">
    <property type="term" value="F:antiporter activity"/>
    <property type="evidence" value="ECO:0007669"/>
    <property type="project" value="InterPro"/>
</dbReference>
<evidence type="ECO:0000256" key="4">
    <source>
        <dbReference type="ARBA" id="ARBA00022692"/>
    </source>
</evidence>
<evidence type="ECO:0000256" key="5">
    <source>
        <dbReference type="ARBA" id="ARBA00022989"/>
    </source>
</evidence>
<protein>
    <submittedName>
        <fullName evidence="8">MATE efflux family protein</fullName>
    </submittedName>
</protein>
<proteinExistence type="predicted"/>
<dbReference type="STRING" id="1006576.DTL3_0772"/>
<dbReference type="NCBIfam" id="TIGR00797">
    <property type="entry name" value="matE"/>
    <property type="match status" value="1"/>
</dbReference>
<evidence type="ECO:0000256" key="6">
    <source>
        <dbReference type="ARBA" id="ARBA00023136"/>
    </source>
</evidence>
<keyword evidence="3" id="KW-1003">Cell membrane</keyword>
<gene>
    <name evidence="8" type="ORF">DTL3_0772</name>
</gene>
<dbReference type="KEGG" id="dtn:DTL3_0772"/>
<evidence type="ECO:0000313" key="8">
    <source>
        <dbReference type="EMBL" id="CEP78082.1"/>
    </source>
</evidence>
<feature type="transmembrane region" description="Helical" evidence="7">
    <location>
        <begin position="418"/>
        <end position="443"/>
    </location>
</feature>
<feature type="transmembrane region" description="Helical" evidence="7">
    <location>
        <begin position="141"/>
        <end position="163"/>
    </location>
</feature>
<keyword evidence="4 7" id="KW-0812">Transmembrane</keyword>
<dbReference type="PANTHER" id="PTHR43549:SF2">
    <property type="entry name" value="MULTIDRUG RESISTANCE PROTEIN NORM-RELATED"/>
    <property type="match status" value="1"/>
</dbReference>
<accession>A0A0C7NQA6</accession>
<dbReference type="OrthoDB" id="9776324at2"/>
<dbReference type="PIRSF" id="PIRSF006603">
    <property type="entry name" value="DinF"/>
    <property type="match status" value="1"/>
</dbReference>
<reference evidence="9" key="1">
    <citation type="submission" date="2014-11" db="EMBL/GenBank/DDBJ databases">
        <authorList>
            <person name="Wibberg D."/>
        </authorList>
    </citation>
    <scope>NUCLEOTIDE SEQUENCE [LARGE SCALE GENOMIC DNA]</scope>
    <source>
        <strain evidence="9">L3</strain>
    </source>
</reference>
<dbReference type="Pfam" id="PF01554">
    <property type="entry name" value="MatE"/>
    <property type="match status" value="2"/>
</dbReference>
<dbReference type="AlphaFoldDB" id="A0A0C7NQA6"/>
<dbReference type="InterPro" id="IPR048279">
    <property type="entry name" value="MdtK-like"/>
</dbReference>
<organism evidence="8 9">
    <name type="scientific">Defluviitoga tunisiensis</name>
    <dbReference type="NCBI Taxonomy" id="1006576"/>
    <lineage>
        <taxon>Bacteria</taxon>
        <taxon>Thermotogati</taxon>
        <taxon>Thermotogota</taxon>
        <taxon>Thermotogae</taxon>
        <taxon>Petrotogales</taxon>
        <taxon>Petrotogaceae</taxon>
        <taxon>Defluviitoga</taxon>
    </lineage>
</organism>